<evidence type="ECO:0000256" key="8">
    <source>
        <dbReference type="ARBA" id="ARBA00048679"/>
    </source>
</evidence>
<dbReference type="SUPFAM" id="SSF56112">
    <property type="entry name" value="Protein kinase-like (PK-like)"/>
    <property type="match status" value="1"/>
</dbReference>
<dbReference type="PROSITE" id="PS00108">
    <property type="entry name" value="PROTEIN_KINASE_ST"/>
    <property type="match status" value="1"/>
</dbReference>
<evidence type="ECO:0000256" key="2">
    <source>
        <dbReference type="ARBA" id="ARBA00022527"/>
    </source>
</evidence>
<comment type="catalytic activity">
    <reaction evidence="8">
        <text>L-seryl-[protein] + ATP = O-phospho-L-seryl-[protein] + ADP + H(+)</text>
        <dbReference type="Rhea" id="RHEA:17989"/>
        <dbReference type="Rhea" id="RHEA-COMP:9863"/>
        <dbReference type="Rhea" id="RHEA-COMP:11604"/>
        <dbReference type="ChEBI" id="CHEBI:15378"/>
        <dbReference type="ChEBI" id="CHEBI:29999"/>
        <dbReference type="ChEBI" id="CHEBI:30616"/>
        <dbReference type="ChEBI" id="CHEBI:83421"/>
        <dbReference type="ChEBI" id="CHEBI:456216"/>
        <dbReference type="EC" id="2.7.11.1"/>
    </reaction>
</comment>
<dbReference type="Proteomes" id="UP000281553">
    <property type="component" value="Unassembled WGS sequence"/>
</dbReference>
<dbReference type="GO" id="GO:0004674">
    <property type="term" value="F:protein serine/threonine kinase activity"/>
    <property type="evidence" value="ECO:0007669"/>
    <property type="project" value="UniProtKB-KW"/>
</dbReference>
<evidence type="ECO:0000256" key="3">
    <source>
        <dbReference type="ARBA" id="ARBA00022679"/>
    </source>
</evidence>
<dbReference type="AlphaFoldDB" id="A0A3P7NBN0"/>
<evidence type="ECO:0000256" key="4">
    <source>
        <dbReference type="ARBA" id="ARBA00022741"/>
    </source>
</evidence>
<keyword evidence="4" id="KW-0547">Nucleotide-binding</keyword>
<evidence type="ECO:0000313" key="11">
    <source>
        <dbReference type="Proteomes" id="UP000281553"/>
    </source>
</evidence>
<protein>
    <recommendedName>
        <fullName evidence="1">non-specific serine/threonine protein kinase</fullName>
        <ecNumber evidence="1">2.7.11.1</ecNumber>
    </recommendedName>
</protein>
<dbReference type="OrthoDB" id="248923at2759"/>
<accession>A0A3P7NBN0</accession>
<keyword evidence="5" id="KW-0418">Kinase</keyword>
<gene>
    <name evidence="10" type="ORF">DILT_LOCUS16110</name>
</gene>
<dbReference type="GO" id="GO:0005794">
    <property type="term" value="C:Golgi apparatus"/>
    <property type="evidence" value="ECO:0007669"/>
    <property type="project" value="TreeGrafter"/>
</dbReference>
<dbReference type="InterPro" id="IPR052239">
    <property type="entry name" value="Ser/Thr-specific_kinases"/>
</dbReference>
<keyword evidence="6" id="KW-0067">ATP-binding</keyword>
<keyword evidence="2" id="KW-0723">Serine/threonine-protein kinase</keyword>
<dbReference type="Pfam" id="PF00069">
    <property type="entry name" value="Pkinase"/>
    <property type="match status" value="1"/>
</dbReference>
<reference evidence="10 11" key="1">
    <citation type="submission" date="2018-11" db="EMBL/GenBank/DDBJ databases">
        <authorList>
            <consortium name="Pathogen Informatics"/>
        </authorList>
    </citation>
    <scope>NUCLEOTIDE SEQUENCE [LARGE SCALE GENOMIC DNA]</scope>
</reference>
<feature type="domain" description="Protein kinase" evidence="9">
    <location>
        <begin position="25"/>
        <end position="281"/>
    </location>
</feature>
<keyword evidence="11" id="KW-1185">Reference proteome</keyword>
<evidence type="ECO:0000256" key="1">
    <source>
        <dbReference type="ARBA" id="ARBA00012513"/>
    </source>
</evidence>
<keyword evidence="3" id="KW-0808">Transferase</keyword>
<dbReference type="PANTHER" id="PTHR45998:SF2">
    <property type="entry name" value="SERINE_THREONINE-PROTEIN KINASE 16"/>
    <property type="match status" value="1"/>
</dbReference>
<evidence type="ECO:0000256" key="7">
    <source>
        <dbReference type="ARBA" id="ARBA00047899"/>
    </source>
</evidence>
<dbReference type="SMART" id="SM00220">
    <property type="entry name" value="S_TKc"/>
    <property type="match status" value="1"/>
</dbReference>
<sequence length="281" mass="31112">MFCSLCNIFSEKLTLPDADQRPEYFYVQKRLDSGGFSTIDLVASSHNQEFFALKRIRCFAEEDKTKALKEAKLHSSLPQHENLLACISFAYHPLKPVAGNQNAMGEVLLLLPRCKGRSLHCLLEGFKNTNSYLPAHEILRILAGVASGLQALFGQNLAHRDIKPGNVLFDASNNPLLIDFGSMTAAEIHISSASEAAIFSDFVAENCTMPYRAPELFQVTTGSVITEKADLWSLGCLLYALCFYESPFDKIHSMGDSIALAVTSGRIRFPANKDTFRVHQS</sequence>
<comment type="catalytic activity">
    <reaction evidence="7">
        <text>L-threonyl-[protein] + ATP = O-phospho-L-threonyl-[protein] + ADP + H(+)</text>
        <dbReference type="Rhea" id="RHEA:46608"/>
        <dbReference type="Rhea" id="RHEA-COMP:11060"/>
        <dbReference type="Rhea" id="RHEA-COMP:11605"/>
        <dbReference type="ChEBI" id="CHEBI:15378"/>
        <dbReference type="ChEBI" id="CHEBI:30013"/>
        <dbReference type="ChEBI" id="CHEBI:30616"/>
        <dbReference type="ChEBI" id="CHEBI:61977"/>
        <dbReference type="ChEBI" id="CHEBI:456216"/>
        <dbReference type="EC" id="2.7.11.1"/>
    </reaction>
</comment>
<dbReference type="EMBL" id="UYRU01082952">
    <property type="protein sequence ID" value="VDN32938.1"/>
    <property type="molecule type" value="Genomic_DNA"/>
</dbReference>
<dbReference type="GO" id="GO:0005524">
    <property type="term" value="F:ATP binding"/>
    <property type="evidence" value="ECO:0007669"/>
    <property type="project" value="UniProtKB-KW"/>
</dbReference>
<proteinExistence type="predicted"/>
<dbReference type="InterPro" id="IPR011009">
    <property type="entry name" value="Kinase-like_dom_sf"/>
</dbReference>
<dbReference type="PANTHER" id="PTHR45998">
    <property type="entry name" value="SERINE/THREONINE-PROTEIN KINASE 16"/>
    <property type="match status" value="1"/>
</dbReference>
<evidence type="ECO:0000256" key="5">
    <source>
        <dbReference type="ARBA" id="ARBA00022777"/>
    </source>
</evidence>
<evidence type="ECO:0000259" key="9">
    <source>
        <dbReference type="PROSITE" id="PS50011"/>
    </source>
</evidence>
<dbReference type="Gene3D" id="1.10.510.10">
    <property type="entry name" value="Transferase(Phosphotransferase) domain 1"/>
    <property type="match status" value="1"/>
</dbReference>
<name>A0A3P7NBN0_DIBLA</name>
<dbReference type="InterPro" id="IPR000719">
    <property type="entry name" value="Prot_kinase_dom"/>
</dbReference>
<evidence type="ECO:0000256" key="6">
    <source>
        <dbReference type="ARBA" id="ARBA00022840"/>
    </source>
</evidence>
<dbReference type="EC" id="2.7.11.1" evidence="1"/>
<dbReference type="PROSITE" id="PS50011">
    <property type="entry name" value="PROTEIN_KINASE_DOM"/>
    <property type="match status" value="1"/>
</dbReference>
<dbReference type="InterPro" id="IPR008271">
    <property type="entry name" value="Ser/Thr_kinase_AS"/>
</dbReference>
<organism evidence="10 11">
    <name type="scientific">Dibothriocephalus latus</name>
    <name type="common">Fish tapeworm</name>
    <name type="synonym">Diphyllobothrium latum</name>
    <dbReference type="NCBI Taxonomy" id="60516"/>
    <lineage>
        <taxon>Eukaryota</taxon>
        <taxon>Metazoa</taxon>
        <taxon>Spiralia</taxon>
        <taxon>Lophotrochozoa</taxon>
        <taxon>Platyhelminthes</taxon>
        <taxon>Cestoda</taxon>
        <taxon>Eucestoda</taxon>
        <taxon>Diphyllobothriidea</taxon>
        <taxon>Diphyllobothriidae</taxon>
        <taxon>Dibothriocephalus</taxon>
    </lineage>
</organism>
<evidence type="ECO:0000313" key="10">
    <source>
        <dbReference type="EMBL" id="VDN32938.1"/>
    </source>
</evidence>